<proteinExistence type="predicted"/>
<evidence type="ECO:0000256" key="1">
    <source>
        <dbReference type="SAM" id="Phobius"/>
    </source>
</evidence>
<name>A0A3C1KNZ4_9GAMM</name>
<keyword evidence="1" id="KW-0812">Transmembrane</keyword>
<dbReference type="PANTHER" id="PTHR35867">
    <property type="entry name" value="PROTEIN RSEC"/>
    <property type="match status" value="1"/>
</dbReference>
<dbReference type="EMBL" id="DMND01000163">
    <property type="protein sequence ID" value="HAN28420.1"/>
    <property type="molecule type" value="Genomic_DNA"/>
</dbReference>
<protein>
    <submittedName>
        <fullName evidence="2">Transcriptional regulator</fullName>
    </submittedName>
</protein>
<dbReference type="Proteomes" id="UP000259273">
    <property type="component" value="Unassembled WGS sequence"/>
</dbReference>
<dbReference type="InterPro" id="IPR007359">
    <property type="entry name" value="SigmaE_reg_RseC_MucC"/>
</dbReference>
<sequence length="161" mass="17433">MLTESGRVVALEADSLWVETIRRSTCGACAAQKGCGHGLLNRIRDGQRGLVRVLPGEFRLSDYRINDEVQIGVPDDVIVRGSLIVYMLPLLTLLGGAALASHWFPAVSDLAAAVGMLVGFAAGLLLVRWHAWRHRDDRRLQPVLAGAPVRSSSPAQALHLH</sequence>
<dbReference type="Pfam" id="PF04246">
    <property type="entry name" value="RseC_MucC"/>
    <property type="match status" value="1"/>
</dbReference>
<evidence type="ECO:0000313" key="3">
    <source>
        <dbReference type="Proteomes" id="UP000259273"/>
    </source>
</evidence>
<dbReference type="PIRSF" id="PIRSF004923">
    <property type="entry name" value="RseC"/>
    <property type="match status" value="1"/>
</dbReference>
<reference evidence="2 3" key="1">
    <citation type="journal article" date="2018" name="Nat. Biotechnol.">
        <title>A standardized bacterial taxonomy based on genome phylogeny substantially revises the tree of life.</title>
        <authorList>
            <person name="Parks D.H."/>
            <person name="Chuvochina M."/>
            <person name="Waite D.W."/>
            <person name="Rinke C."/>
            <person name="Skarshewski A."/>
            <person name="Chaumeil P.A."/>
            <person name="Hugenholtz P."/>
        </authorList>
    </citation>
    <scope>NUCLEOTIDE SEQUENCE [LARGE SCALE GENOMIC DNA]</scope>
    <source>
        <strain evidence="2">UBA9158</strain>
    </source>
</reference>
<dbReference type="AlphaFoldDB" id="A0A3C1KNZ4"/>
<dbReference type="PANTHER" id="PTHR35867:SF1">
    <property type="entry name" value="PROTEIN RSEC"/>
    <property type="match status" value="1"/>
</dbReference>
<keyword evidence="1" id="KW-0472">Membrane</keyword>
<evidence type="ECO:0000313" key="2">
    <source>
        <dbReference type="EMBL" id="HAN28420.1"/>
    </source>
</evidence>
<feature type="transmembrane region" description="Helical" evidence="1">
    <location>
        <begin position="110"/>
        <end position="129"/>
    </location>
</feature>
<accession>A0A3C1KNZ4</accession>
<dbReference type="STRING" id="1121937.GCA_000423125_00327"/>
<comment type="caution">
    <text evidence="2">The sequence shown here is derived from an EMBL/GenBank/DDBJ whole genome shotgun (WGS) entry which is preliminary data.</text>
</comment>
<feature type="transmembrane region" description="Helical" evidence="1">
    <location>
        <begin position="83"/>
        <end position="104"/>
    </location>
</feature>
<gene>
    <name evidence="2" type="ORF">DCP75_12010</name>
</gene>
<organism evidence="2 3">
    <name type="scientific">Haliea salexigens</name>
    <dbReference type="NCBI Taxonomy" id="287487"/>
    <lineage>
        <taxon>Bacteria</taxon>
        <taxon>Pseudomonadati</taxon>
        <taxon>Pseudomonadota</taxon>
        <taxon>Gammaproteobacteria</taxon>
        <taxon>Cellvibrionales</taxon>
        <taxon>Halieaceae</taxon>
        <taxon>Haliea</taxon>
    </lineage>
</organism>
<dbReference type="InterPro" id="IPR026268">
    <property type="entry name" value="RseC"/>
</dbReference>
<keyword evidence="1" id="KW-1133">Transmembrane helix</keyword>